<keyword evidence="5" id="KW-1185">Reference proteome</keyword>
<evidence type="ECO:0000259" key="3">
    <source>
        <dbReference type="Pfam" id="PF10017"/>
    </source>
</evidence>
<protein>
    <submittedName>
        <fullName evidence="4">L-histidine N(Alpha)-methyltransferase</fullName>
    </submittedName>
</protein>
<dbReference type="Pfam" id="PF10017">
    <property type="entry name" value="Methyltransf_33"/>
    <property type="match status" value="1"/>
</dbReference>
<dbReference type="PIRSF" id="PIRSF018005">
    <property type="entry name" value="UCP018005"/>
    <property type="match status" value="1"/>
</dbReference>
<dbReference type="SUPFAM" id="SSF53335">
    <property type="entry name" value="S-adenosyl-L-methionine-dependent methyltransferases"/>
    <property type="match status" value="1"/>
</dbReference>
<evidence type="ECO:0000313" key="4">
    <source>
        <dbReference type="EMBL" id="MCK8479382.1"/>
    </source>
</evidence>
<keyword evidence="2" id="KW-0808">Transferase</keyword>
<dbReference type="InterPro" id="IPR017804">
    <property type="entry name" value="MeTrfase_EgtD-like"/>
</dbReference>
<dbReference type="PANTHER" id="PTHR43397:SF1">
    <property type="entry name" value="ERGOTHIONEINE BIOSYNTHESIS PROTEIN 1"/>
    <property type="match status" value="1"/>
</dbReference>
<dbReference type="EMBL" id="JALPQF010000001">
    <property type="protein sequence ID" value="MCK8479382.1"/>
    <property type="molecule type" value="Genomic_DNA"/>
</dbReference>
<evidence type="ECO:0000313" key="5">
    <source>
        <dbReference type="Proteomes" id="UP001203687"/>
    </source>
</evidence>
<dbReference type="Gene3D" id="3.40.50.150">
    <property type="entry name" value="Vaccinia Virus protein VP39"/>
    <property type="match status" value="1"/>
</dbReference>
<keyword evidence="1" id="KW-0489">Methyltransferase</keyword>
<dbReference type="InterPro" id="IPR019257">
    <property type="entry name" value="MeTrfase_dom"/>
</dbReference>
<sequence length="314" mass="36512">MNNTFAKDIIEGLTAKNKYLSSKYFYDDNGSRIFQEIMQMPEYYLTDSEFEILSLQAQQIVEALEFNQAFNIIELGAGDGLKTFKLLEYLVNKDIPFNYVPIDISQEAITLLSEKLKERLPKLSLQPKVGDYFEILRETSEHKIPSLLLFLGSNIGNYSEEKASQLLQLFNDNMNSNDKLLIGLDLKKNPITIHNAYYDSLGITKRFNLNLLIRINREFDADFKIDDFDFYCHYNPLNGEVKSYIVSLKAQTVHINTLNTSIHFKQNELIWTELSKKYALSEIELLAHKANFSVKHHFLDCKHYFTDSLWEKLA</sequence>
<reference evidence="4" key="1">
    <citation type="submission" date="2022-04" db="EMBL/GenBank/DDBJ databases">
        <authorList>
            <person name="Ren T."/>
        </authorList>
    </citation>
    <scope>NUCLEOTIDE SEQUENCE</scope>
    <source>
        <strain evidence="4">F63249</strain>
    </source>
</reference>
<dbReference type="Proteomes" id="UP001203687">
    <property type="component" value="Unassembled WGS sequence"/>
</dbReference>
<evidence type="ECO:0000256" key="2">
    <source>
        <dbReference type="ARBA" id="ARBA00022679"/>
    </source>
</evidence>
<dbReference type="RefSeq" id="WP_248411726.1">
    <property type="nucleotide sequence ID" value="NZ_JALPQF010000001.1"/>
</dbReference>
<dbReference type="InterPro" id="IPR029063">
    <property type="entry name" value="SAM-dependent_MTases_sf"/>
</dbReference>
<proteinExistence type="predicted"/>
<evidence type="ECO:0000256" key="1">
    <source>
        <dbReference type="ARBA" id="ARBA00022603"/>
    </source>
</evidence>
<dbReference type="PANTHER" id="PTHR43397">
    <property type="entry name" value="ERGOTHIONEINE BIOSYNTHESIS PROTEIN 1"/>
    <property type="match status" value="1"/>
</dbReference>
<comment type="caution">
    <text evidence="4">The sequence shown here is derived from an EMBL/GenBank/DDBJ whole genome shotgun (WGS) entry which is preliminary data.</text>
</comment>
<organism evidence="4 5">
    <name type="scientific">Psychroserpens algicola</name>
    <dbReference type="NCBI Taxonomy" id="1719034"/>
    <lineage>
        <taxon>Bacteria</taxon>
        <taxon>Pseudomonadati</taxon>
        <taxon>Bacteroidota</taxon>
        <taxon>Flavobacteriia</taxon>
        <taxon>Flavobacteriales</taxon>
        <taxon>Flavobacteriaceae</taxon>
        <taxon>Psychroserpens</taxon>
    </lineage>
</organism>
<dbReference type="InterPro" id="IPR051128">
    <property type="entry name" value="EgtD_Methyltrsf_superfamily"/>
</dbReference>
<accession>A0ABT0H5C1</accession>
<gene>
    <name evidence="4" type="ORF">MUY34_02055</name>
</gene>
<name>A0ABT0H5C1_9FLAO</name>
<feature type="domain" description="Histidine-specific methyltransferase SAM-dependent" evidence="3">
    <location>
        <begin position="5"/>
        <end position="311"/>
    </location>
</feature>